<sequence>MSAVFQFGSKTTPDEPDDPKPNWTPEDLMDRAQKAIDVCEPELAVRFMRRASEAAPEDASILDQLAEVEMGVGETERAGRAWMRAIEVSGNPDHDANAERWLYVAQLREGNGARESYEHGLRLLTARLQAMQASMVHEEGSSESDIRAQMCTAYCAVAELYLTDLCLEESAEEACQNALNKAMEFNANESHEPMQGLASLRLSQGMHAEAANLMHSAYERIKSCGHAMDPELRISTARLLLECAPNVSQCADDALDLLMDSKREDDENVEIWFLMGVGFYQQSPPDLTLAYEYLERAKEMLEKVREALLQENEPFPYEVQLRLVGEQMKLVEAAALEYPPDSNEGDDNTDGTFEMED</sequence>
<accession>A0A7S2CWS8</accession>
<feature type="region of interest" description="Disordered" evidence="1">
    <location>
        <begin position="336"/>
        <end position="357"/>
    </location>
</feature>
<feature type="region of interest" description="Disordered" evidence="1">
    <location>
        <begin position="1"/>
        <end position="26"/>
    </location>
</feature>
<evidence type="ECO:0000313" key="2">
    <source>
        <dbReference type="EMBL" id="CAD9437756.1"/>
    </source>
</evidence>
<dbReference type="InterPro" id="IPR011990">
    <property type="entry name" value="TPR-like_helical_dom_sf"/>
</dbReference>
<reference evidence="2" key="1">
    <citation type="submission" date="2021-01" db="EMBL/GenBank/DDBJ databases">
        <authorList>
            <person name="Corre E."/>
            <person name="Pelletier E."/>
            <person name="Niang G."/>
            <person name="Scheremetjew M."/>
            <person name="Finn R."/>
            <person name="Kale V."/>
            <person name="Holt S."/>
            <person name="Cochrane G."/>
            <person name="Meng A."/>
            <person name="Brown T."/>
            <person name="Cohen L."/>
        </authorList>
    </citation>
    <scope>NUCLEOTIDE SEQUENCE</scope>
    <source>
        <strain evidence="2">CCMP1381</strain>
    </source>
</reference>
<name>A0A7S2CWS8_9STRA</name>
<feature type="compositionally biased region" description="Acidic residues" evidence="1">
    <location>
        <begin position="343"/>
        <end position="357"/>
    </location>
</feature>
<dbReference type="CDD" id="cd24142">
    <property type="entry name" value="ACL4-like"/>
    <property type="match status" value="1"/>
</dbReference>
<organism evidence="2">
    <name type="scientific">Octactis speculum</name>
    <dbReference type="NCBI Taxonomy" id="3111310"/>
    <lineage>
        <taxon>Eukaryota</taxon>
        <taxon>Sar</taxon>
        <taxon>Stramenopiles</taxon>
        <taxon>Ochrophyta</taxon>
        <taxon>Dictyochophyceae</taxon>
        <taxon>Dictyochales</taxon>
        <taxon>Dictyochaceae</taxon>
        <taxon>Octactis</taxon>
    </lineage>
</organism>
<dbReference type="AlphaFoldDB" id="A0A7S2CWS8"/>
<evidence type="ECO:0000256" key="1">
    <source>
        <dbReference type="SAM" id="MobiDB-lite"/>
    </source>
</evidence>
<protein>
    <submittedName>
        <fullName evidence="2">Uncharacterized protein</fullName>
    </submittedName>
</protein>
<dbReference type="EMBL" id="HBGS01034323">
    <property type="protein sequence ID" value="CAD9437756.1"/>
    <property type="molecule type" value="Transcribed_RNA"/>
</dbReference>
<dbReference type="Gene3D" id="1.25.40.10">
    <property type="entry name" value="Tetratricopeptide repeat domain"/>
    <property type="match status" value="1"/>
</dbReference>
<dbReference type="SUPFAM" id="SSF48452">
    <property type="entry name" value="TPR-like"/>
    <property type="match status" value="1"/>
</dbReference>
<gene>
    <name evidence="2" type="ORF">DSPE1174_LOCUS17692</name>
</gene>
<proteinExistence type="predicted"/>